<dbReference type="GO" id="GO:0016787">
    <property type="term" value="F:hydrolase activity"/>
    <property type="evidence" value="ECO:0007669"/>
    <property type="project" value="UniProtKB-KW"/>
</dbReference>
<dbReference type="RefSeq" id="WP_191252024.1">
    <property type="nucleotide sequence ID" value="NZ_BNCI01000002.1"/>
</dbReference>
<feature type="chain" id="PRO_5037709823" evidence="1">
    <location>
        <begin position="25"/>
        <end position="386"/>
    </location>
</feature>
<proteinExistence type="predicted"/>
<evidence type="ECO:0000313" key="4">
    <source>
        <dbReference type="Proteomes" id="UP000630923"/>
    </source>
</evidence>
<feature type="signal peptide" evidence="1">
    <location>
        <begin position="1"/>
        <end position="24"/>
    </location>
</feature>
<dbReference type="InterPro" id="IPR050491">
    <property type="entry name" value="AmpC-like"/>
</dbReference>
<reference evidence="3" key="2">
    <citation type="submission" date="2020-09" db="EMBL/GenBank/DDBJ databases">
        <authorList>
            <person name="Sun Q."/>
            <person name="Kim S."/>
        </authorList>
    </citation>
    <scope>NUCLEOTIDE SEQUENCE</scope>
    <source>
        <strain evidence="3">KCTC 42590</strain>
    </source>
</reference>
<dbReference type="Proteomes" id="UP000630923">
    <property type="component" value="Unassembled WGS sequence"/>
</dbReference>
<dbReference type="PANTHER" id="PTHR46825:SF15">
    <property type="entry name" value="BETA-LACTAMASE-RELATED DOMAIN-CONTAINING PROTEIN"/>
    <property type="match status" value="1"/>
</dbReference>
<dbReference type="InterPro" id="IPR012338">
    <property type="entry name" value="Beta-lactam/transpept-like"/>
</dbReference>
<feature type="domain" description="Beta-lactamase-related" evidence="2">
    <location>
        <begin position="33"/>
        <end position="359"/>
    </location>
</feature>
<dbReference type="Gene3D" id="3.40.710.10">
    <property type="entry name" value="DD-peptidase/beta-lactamase superfamily"/>
    <property type="match status" value="1"/>
</dbReference>
<evidence type="ECO:0000259" key="2">
    <source>
        <dbReference type="Pfam" id="PF00144"/>
    </source>
</evidence>
<dbReference type="SUPFAM" id="SSF56601">
    <property type="entry name" value="beta-lactamase/transpeptidase-like"/>
    <property type="match status" value="1"/>
</dbReference>
<evidence type="ECO:0000256" key="1">
    <source>
        <dbReference type="SAM" id="SignalP"/>
    </source>
</evidence>
<gene>
    <name evidence="3" type="primary">bla</name>
    <name evidence="3" type="ORF">GCM10017044_17360</name>
</gene>
<name>A0A919E683_9PROT</name>
<organism evidence="3 4">
    <name type="scientific">Kordiimonas sediminis</name>
    <dbReference type="NCBI Taxonomy" id="1735581"/>
    <lineage>
        <taxon>Bacteria</taxon>
        <taxon>Pseudomonadati</taxon>
        <taxon>Pseudomonadota</taxon>
        <taxon>Alphaproteobacteria</taxon>
        <taxon>Kordiimonadales</taxon>
        <taxon>Kordiimonadaceae</taxon>
        <taxon>Kordiimonas</taxon>
    </lineage>
</organism>
<dbReference type="InterPro" id="IPR001466">
    <property type="entry name" value="Beta-lactam-related"/>
</dbReference>
<protein>
    <submittedName>
        <fullName evidence="3">Serine hydrolase</fullName>
    </submittedName>
</protein>
<keyword evidence="4" id="KW-1185">Reference proteome</keyword>
<dbReference type="Pfam" id="PF00144">
    <property type="entry name" value="Beta-lactamase"/>
    <property type="match status" value="1"/>
</dbReference>
<reference evidence="3" key="1">
    <citation type="journal article" date="2014" name="Int. J. Syst. Evol. Microbiol.">
        <title>Complete genome sequence of Corynebacterium casei LMG S-19264T (=DSM 44701T), isolated from a smear-ripened cheese.</title>
        <authorList>
            <consortium name="US DOE Joint Genome Institute (JGI-PGF)"/>
            <person name="Walter F."/>
            <person name="Albersmeier A."/>
            <person name="Kalinowski J."/>
            <person name="Ruckert C."/>
        </authorList>
    </citation>
    <scope>NUCLEOTIDE SEQUENCE</scope>
    <source>
        <strain evidence="3">KCTC 42590</strain>
    </source>
</reference>
<accession>A0A919E683</accession>
<keyword evidence="3" id="KW-0378">Hydrolase</keyword>
<keyword evidence="1" id="KW-0732">Signal</keyword>
<dbReference type="EMBL" id="BNCI01000002">
    <property type="protein sequence ID" value="GHF23371.1"/>
    <property type="molecule type" value="Genomic_DNA"/>
</dbReference>
<dbReference type="AlphaFoldDB" id="A0A919E683"/>
<dbReference type="PANTHER" id="PTHR46825">
    <property type="entry name" value="D-ALANYL-D-ALANINE-CARBOXYPEPTIDASE/ENDOPEPTIDASE AMPH"/>
    <property type="match status" value="1"/>
</dbReference>
<sequence length="386" mass="42677">MKILKSRLVCTLLSVLVTATVASAQSQQDLKKFDRLFSIKLREGDVPGGAYVIVKEGEILQLGTLGYRKATEHSKVNKDTAFRLASVSKTFAATLAAKLVEEGTLSFEEKVAPYAPELRLRSSASLKALNIRHLLSHTSGLMPNAYDNILEAGRPVEEILPRFNKVRALCQPGDCYGYQNIMFSLVEPVIKEKTGADYGDLIEERLFKPLEMNTASVGFAPFLDAKNVAAPHQRTRKGVKPVQVKEDYYRIAPAAGVNASIVDLSKWLIAHTGHRPDVISPEVLKTLTAKQIESKRQMGKKLWRPHLTDAHYGLGWRLYQFHDEEIVAHGGAVAGFRSMVAYSADRDVGLAILINTNSNIIDELTISFFDDVFTSPLPRTVVAASR</sequence>
<comment type="caution">
    <text evidence="3">The sequence shown here is derived from an EMBL/GenBank/DDBJ whole genome shotgun (WGS) entry which is preliminary data.</text>
</comment>
<evidence type="ECO:0000313" key="3">
    <source>
        <dbReference type="EMBL" id="GHF23371.1"/>
    </source>
</evidence>